<dbReference type="Gene3D" id="1.10.260.40">
    <property type="entry name" value="lambda repressor-like DNA-binding domains"/>
    <property type="match status" value="1"/>
</dbReference>
<comment type="caution">
    <text evidence="2">The sequence shown here is derived from an EMBL/GenBank/DDBJ whole genome shotgun (WGS) entry which is preliminary data.</text>
</comment>
<dbReference type="STRING" id="1073574.GOARA_043_00840"/>
<dbReference type="EMBL" id="BAEE01000043">
    <property type="protein sequence ID" value="GAB09609.1"/>
    <property type="molecule type" value="Genomic_DNA"/>
</dbReference>
<protein>
    <submittedName>
        <fullName evidence="2">Putative Xre family DNA binding protein</fullName>
    </submittedName>
</protein>
<dbReference type="PROSITE" id="PS50943">
    <property type="entry name" value="HTH_CROC1"/>
    <property type="match status" value="1"/>
</dbReference>
<gene>
    <name evidence="2" type="ORF">GOARA_043_00840</name>
</gene>
<dbReference type="CDD" id="cd00093">
    <property type="entry name" value="HTH_XRE"/>
    <property type="match status" value="1"/>
</dbReference>
<sequence length="88" mass="9481">MPASPVERALAKRLGVEVQRRRIESKLSQEQLANAVGISKNHLQLLESGLSDRKKGTPANPRLGTLIALGRELGVDVTDLLRAARSAS</sequence>
<accession>G7H148</accession>
<evidence type="ECO:0000313" key="3">
    <source>
        <dbReference type="Proteomes" id="UP000035088"/>
    </source>
</evidence>
<dbReference type="SMART" id="SM00530">
    <property type="entry name" value="HTH_XRE"/>
    <property type="match status" value="1"/>
</dbReference>
<proteinExistence type="predicted"/>
<keyword evidence="3" id="KW-1185">Reference proteome</keyword>
<reference evidence="2 3" key="1">
    <citation type="submission" date="2011-11" db="EMBL/GenBank/DDBJ databases">
        <title>Whole genome shotgun sequence of Gordonia araii NBRC 100433.</title>
        <authorList>
            <person name="Yoshida Y."/>
            <person name="Hosoyama A."/>
            <person name="Tsuchikane K."/>
            <person name="Katsumata H."/>
            <person name="Yamazaki S."/>
            <person name="Fujita N."/>
        </authorList>
    </citation>
    <scope>NUCLEOTIDE SEQUENCE [LARGE SCALE GENOMIC DNA]</scope>
    <source>
        <strain evidence="2 3">NBRC 100433</strain>
    </source>
</reference>
<name>G7H148_9ACTN</name>
<evidence type="ECO:0000259" key="1">
    <source>
        <dbReference type="PROSITE" id="PS50943"/>
    </source>
</evidence>
<dbReference type="AlphaFoldDB" id="G7H148"/>
<evidence type="ECO:0000313" key="2">
    <source>
        <dbReference type="EMBL" id="GAB09609.1"/>
    </source>
</evidence>
<feature type="domain" description="HTH cro/C1-type" evidence="1">
    <location>
        <begin position="18"/>
        <end position="80"/>
    </location>
</feature>
<dbReference type="GO" id="GO:0003677">
    <property type="term" value="F:DNA binding"/>
    <property type="evidence" value="ECO:0007669"/>
    <property type="project" value="InterPro"/>
</dbReference>
<dbReference type="InterPro" id="IPR010982">
    <property type="entry name" value="Lambda_DNA-bd_dom_sf"/>
</dbReference>
<dbReference type="Pfam" id="PF13560">
    <property type="entry name" value="HTH_31"/>
    <property type="match status" value="1"/>
</dbReference>
<dbReference type="OrthoDB" id="9814553at2"/>
<dbReference type="RefSeq" id="WP_007321684.1">
    <property type="nucleotide sequence ID" value="NZ_BAEE01000043.1"/>
</dbReference>
<dbReference type="InterPro" id="IPR001387">
    <property type="entry name" value="Cro/C1-type_HTH"/>
</dbReference>
<organism evidence="2 3">
    <name type="scientific">Gordonia araii NBRC 100433</name>
    <dbReference type="NCBI Taxonomy" id="1073574"/>
    <lineage>
        <taxon>Bacteria</taxon>
        <taxon>Bacillati</taxon>
        <taxon>Actinomycetota</taxon>
        <taxon>Actinomycetes</taxon>
        <taxon>Mycobacteriales</taxon>
        <taxon>Gordoniaceae</taxon>
        <taxon>Gordonia</taxon>
    </lineage>
</organism>
<dbReference type="Proteomes" id="UP000035088">
    <property type="component" value="Unassembled WGS sequence"/>
</dbReference>
<dbReference type="SUPFAM" id="SSF47413">
    <property type="entry name" value="lambda repressor-like DNA-binding domains"/>
    <property type="match status" value="1"/>
</dbReference>